<dbReference type="EMBL" id="CP059066">
    <property type="protein sequence ID" value="QSQ10502.1"/>
    <property type="molecule type" value="Genomic_DNA"/>
</dbReference>
<dbReference type="Proteomes" id="UP000662904">
    <property type="component" value="Chromosome"/>
</dbReference>
<evidence type="ECO:0000313" key="2">
    <source>
        <dbReference type="Proteomes" id="UP000662904"/>
    </source>
</evidence>
<dbReference type="AlphaFoldDB" id="A0A8A0RRH7"/>
<dbReference type="KEGG" id="kme:H0A61_02910"/>
<proteinExistence type="predicted"/>
<reference evidence="1" key="1">
    <citation type="submission" date="2020-07" db="EMBL/GenBank/DDBJ databases">
        <title>Koleobacter methoxysyntrophicus gen. nov., sp. nov., a novel anaerobic bacterium isolated from deep subsurface oil field and proposal of Koleobacterales ord. nov. in the phylum Firmicutes.</title>
        <authorList>
            <person name="Sakamoto S."/>
            <person name="Tamaki H."/>
        </authorList>
    </citation>
    <scope>NUCLEOTIDE SEQUENCE</scope>
    <source>
        <strain evidence="1">NRmbB1</strain>
    </source>
</reference>
<sequence length="242" mass="27731">MQYKVTFKMLSPLAIPAGKPYRPLHLDSILIFSKAQQIGSFDFAPGAPHISIPVKQVGEKYKIYKASAMFINRKKSRLRREAWTSTQSWLDDVSRYTTIQRKVHSGMGIYRQKAGYLLLLETPEIYFYFEGDPYEVARILEPLKSSGLGVRVPAGYGMIGTITVTESKNDYTLTGPDGYPSRVIPAEEVKQADPRWNKTFTTYSPPYWQNEIVECYIPPRHQYWPIKSPQEILLEIKGGKEK</sequence>
<organism evidence="1 2">
    <name type="scientific">Koleobacter methoxysyntrophicus</name>
    <dbReference type="NCBI Taxonomy" id="2751313"/>
    <lineage>
        <taxon>Bacteria</taxon>
        <taxon>Bacillati</taxon>
        <taxon>Bacillota</taxon>
        <taxon>Clostridia</taxon>
        <taxon>Koleobacterales</taxon>
        <taxon>Koleobacteraceae</taxon>
        <taxon>Koleobacter</taxon>
    </lineage>
</organism>
<accession>A0A8A0RRH7</accession>
<keyword evidence="2" id="KW-1185">Reference proteome</keyword>
<name>A0A8A0RRH7_9FIRM</name>
<gene>
    <name evidence="1" type="ORF">H0A61_02910</name>
</gene>
<dbReference type="RefSeq" id="WP_206707810.1">
    <property type="nucleotide sequence ID" value="NZ_CP059066.1"/>
</dbReference>
<evidence type="ECO:0000313" key="1">
    <source>
        <dbReference type="EMBL" id="QSQ10502.1"/>
    </source>
</evidence>
<protein>
    <submittedName>
        <fullName evidence="1">Uncharacterized protein</fullName>
    </submittedName>
</protein>